<dbReference type="AlphaFoldDB" id="A0A1I1MH20"/>
<evidence type="ECO:0000313" key="2">
    <source>
        <dbReference type="EMBL" id="SFC84804.1"/>
    </source>
</evidence>
<keyword evidence="1" id="KW-0472">Membrane</keyword>
<evidence type="ECO:0000256" key="1">
    <source>
        <dbReference type="SAM" id="Phobius"/>
    </source>
</evidence>
<proteinExistence type="predicted"/>
<keyword evidence="3" id="KW-1185">Reference proteome</keyword>
<evidence type="ECO:0000313" key="3">
    <source>
        <dbReference type="Proteomes" id="UP000199577"/>
    </source>
</evidence>
<dbReference type="STRING" id="623281.SAMN05421747_1378"/>
<gene>
    <name evidence="2" type="ORF">SAMN05421747_1378</name>
</gene>
<feature type="transmembrane region" description="Helical" evidence="1">
    <location>
        <begin position="31"/>
        <end position="53"/>
    </location>
</feature>
<accession>A0A1I1MH20</accession>
<reference evidence="2 3" key="1">
    <citation type="submission" date="2016-10" db="EMBL/GenBank/DDBJ databases">
        <authorList>
            <person name="de Groot N.N."/>
        </authorList>
    </citation>
    <scope>NUCLEOTIDE SEQUENCE [LARGE SCALE GENOMIC DNA]</scope>
    <source>
        <strain evidence="2 3">DSM 22900</strain>
    </source>
</reference>
<protein>
    <submittedName>
        <fullName evidence="2">Uncharacterized protein</fullName>
    </submittedName>
</protein>
<keyword evidence="1" id="KW-1133">Transmembrane helix</keyword>
<keyword evidence="1" id="KW-0812">Transmembrane</keyword>
<name>A0A1I1MH20_9SPHI</name>
<organism evidence="2 3">
    <name type="scientific">Parapedobacter composti</name>
    <dbReference type="NCBI Taxonomy" id="623281"/>
    <lineage>
        <taxon>Bacteria</taxon>
        <taxon>Pseudomonadati</taxon>
        <taxon>Bacteroidota</taxon>
        <taxon>Sphingobacteriia</taxon>
        <taxon>Sphingobacteriales</taxon>
        <taxon>Sphingobacteriaceae</taxon>
        <taxon>Parapedobacter</taxon>
    </lineage>
</organism>
<sequence>MQNNETLYKSAISKRCNLIQRYNIWYNKPNISLRFSALFCSCLFYNLLIIMYLSAKGDIRFNTFNNKVLPKWGLMEVNPLMYFHQLLYYI</sequence>
<dbReference type="EMBL" id="FOLL01000037">
    <property type="protein sequence ID" value="SFC84804.1"/>
    <property type="molecule type" value="Genomic_DNA"/>
</dbReference>
<dbReference type="Proteomes" id="UP000199577">
    <property type="component" value="Unassembled WGS sequence"/>
</dbReference>